<evidence type="ECO:0008006" key="5">
    <source>
        <dbReference type="Google" id="ProtNLM"/>
    </source>
</evidence>
<feature type="compositionally biased region" description="Basic and acidic residues" evidence="1">
    <location>
        <begin position="762"/>
        <end position="774"/>
    </location>
</feature>
<dbReference type="RefSeq" id="WP_205085352.1">
    <property type="nucleotide sequence ID" value="NZ_JAFEUF010000170.1"/>
</dbReference>
<organism evidence="3 4">
    <name type="scientific">Streptomyces durocortorensis</name>
    <dbReference type="NCBI Taxonomy" id="2811104"/>
    <lineage>
        <taxon>Bacteria</taxon>
        <taxon>Bacillati</taxon>
        <taxon>Actinomycetota</taxon>
        <taxon>Actinomycetes</taxon>
        <taxon>Kitasatosporales</taxon>
        <taxon>Streptomycetaceae</taxon>
        <taxon>Streptomyces</taxon>
    </lineage>
</organism>
<dbReference type="EMBL" id="JAFEUF010000170">
    <property type="protein sequence ID" value="MBM7057158.1"/>
    <property type="molecule type" value="Genomic_DNA"/>
</dbReference>
<feature type="region of interest" description="Disordered" evidence="1">
    <location>
        <begin position="672"/>
        <end position="714"/>
    </location>
</feature>
<feature type="region of interest" description="Disordered" evidence="1">
    <location>
        <begin position="753"/>
        <end position="777"/>
    </location>
</feature>
<gene>
    <name evidence="3" type="ORF">JS521_25675</name>
</gene>
<keyword evidence="4" id="KW-1185">Reference proteome</keyword>
<evidence type="ECO:0000313" key="4">
    <source>
        <dbReference type="Proteomes" id="UP000712045"/>
    </source>
</evidence>
<comment type="caution">
    <text evidence="3">The sequence shown here is derived from an EMBL/GenBank/DDBJ whole genome shotgun (WGS) entry which is preliminary data.</text>
</comment>
<dbReference type="Proteomes" id="UP000712045">
    <property type="component" value="Unassembled WGS sequence"/>
</dbReference>
<reference evidence="3 4" key="1">
    <citation type="submission" date="2021-02" db="EMBL/GenBank/DDBJ databases">
        <title>Genome Streptomyces sp. RHZ10.</title>
        <authorList>
            <person name="Besaury L."/>
        </authorList>
    </citation>
    <scope>NUCLEOTIDE SEQUENCE [LARGE SCALE GENOMIC DNA]</scope>
    <source>
        <strain evidence="3 4">RHZ10</strain>
    </source>
</reference>
<evidence type="ECO:0000313" key="3">
    <source>
        <dbReference type="EMBL" id="MBM7057158.1"/>
    </source>
</evidence>
<evidence type="ECO:0000256" key="1">
    <source>
        <dbReference type="SAM" id="MobiDB-lite"/>
    </source>
</evidence>
<name>A0ABS2I4V6_9ACTN</name>
<sequence>MTAALAAPPPEPDAQEGGWLSDAFAAVWNGLDGVLPGGNLTVLGVLFALGAFADQASKRKKAGGPAKPRTPGSWKTPFVTLYKAVRSLVLFVWALVRFYGGRELRGPARSTATFWAAGTRIEKGDDQAAAMGSVAFAPPRISLIKQPRRAPSLWARKVAVWFKTYRGRGARVLDRTTRAVLLAARVTAKCWRAGRTTARTLRNWGCWPYAARALVRVIVTALVVFSVVPAWDVWAALVAVLGTALLGPFLPKMLPTEPGDDVVYGPKLWVVLRDDLKLPEDEPRENWLQLPARLADEDARIVLRLPWTYRGSDMEKESITALLNSRLPGDWVGRYSFRGEHATAVYTHKPAPKPPAPAPEPPAAVDIWDPRTQEILASLGPDDFYLGQDTFDRPVIQKMADEQNSWALSIGSGGGKSAFLQWLAVQMLMKRGTVVAIDPKMVSLTPLIGIEGVHEYINPRAPLDMRAGLEWVADVLDARNFEKKNGWRTSFPPLYVFLEEANHLADILKEQHSADKKTGESSADPVWRDVASILRLGREVNVHIIAVFQDFKDNQFGGVSLTPLFPMKFLGSYTENQWKRIMGSRAEMPTIQKKAGRMVLALDTGDVTRIQTPYAPWNPELTKDQNQQEAYRLLTAYYKELRATHGYSTEALYQAPPEPSVEEPPAFIRALSRDEGPEGRNGGPEGGLSEETTGRLSRQGAHVTPADGSVTAPRDRLRLIPGQGQQEPQEVAQADPTAPPELLPLAEISRRLGPADGIPKYDTLRAHKTRRDDFPEPTIINGKELFTESQIKAYYAAQEKKA</sequence>
<evidence type="ECO:0000256" key="2">
    <source>
        <dbReference type="SAM" id="Phobius"/>
    </source>
</evidence>
<dbReference type="Gene3D" id="3.40.50.300">
    <property type="entry name" value="P-loop containing nucleotide triphosphate hydrolases"/>
    <property type="match status" value="1"/>
</dbReference>
<feature type="transmembrane region" description="Helical" evidence="2">
    <location>
        <begin position="233"/>
        <end position="250"/>
    </location>
</feature>
<keyword evidence="2" id="KW-1133">Transmembrane helix</keyword>
<dbReference type="InterPro" id="IPR027417">
    <property type="entry name" value="P-loop_NTPase"/>
</dbReference>
<feature type="transmembrane region" description="Helical" evidence="2">
    <location>
        <begin position="34"/>
        <end position="53"/>
    </location>
</feature>
<proteinExistence type="predicted"/>
<keyword evidence="2" id="KW-0812">Transmembrane</keyword>
<accession>A0ABS2I4V6</accession>
<keyword evidence="2" id="KW-0472">Membrane</keyword>
<dbReference type="SUPFAM" id="SSF52540">
    <property type="entry name" value="P-loop containing nucleoside triphosphate hydrolases"/>
    <property type="match status" value="1"/>
</dbReference>
<protein>
    <recommendedName>
        <fullName evidence="5">FtsK domain-containing protein</fullName>
    </recommendedName>
</protein>